<organism evidence="2 3">
    <name type="scientific">Clitoria ternatea</name>
    <name type="common">Butterfly pea</name>
    <dbReference type="NCBI Taxonomy" id="43366"/>
    <lineage>
        <taxon>Eukaryota</taxon>
        <taxon>Viridiplantae</taxon>
        <taxon>Streptophyta</taxon>
        <taxon>Embryophyta</taxon>
        <taxon>Tracheophyta</taxon>
        <taxon>Spermatophyta</taxon>
        <taxon>Magnoliopsida</taxon>
        <taxon>eudicotyledons</taxon>
        <taxon>Gunneridae</taxon>
        <taxon>Pentapetalae</taxon>
        <taxon>rosids</taxon>
        <taxon>fabids</taxon>
        <taxon>Fabales</taxon>
        <taxon>Fabaceae</taxon>
        <taxon>Papilionoideae</taxon>
        <taxon>50 kb inversion clade</taxon>
        <taxon>NPAAA clade</taxon>
        <taxon>indigoferoid/millettioid clade</taxon>
        <taxon>Phaseoleae</taxon>
        <taxon>Clitoria</taxon>
    </lineage>
</organism>
<dbReference type="EMBL" id="JAYKXN010000007">
    <property type="protein sequence ID" value="KAK7272729.1"/>
    <property type="molecule type" value="Genomic_DNA"/>
</dbReference>
<name>A0AAN9FAK0_CLITE</name>
<feature type="compositionally biased region" description="Low complexity" evidence="1">
    <location>
        <begin position="8"/>
        <end position="20"/>
    </location>
</feature>
<reference evidence="2 3" key="1">
    <citation type="submission" date="2024-01" db="EMBL/GenBank/DDBJ databases">
        <title>The genomes of 5 underutilized Papilionoideae crops provide insights into root nodulation and disease resistance.</title>
        <authorList>
            <person name="Yuan L."/>
        </authorList>
    </citation>
    <scope>NUCLEOTIDE SEQUENCE [LARGE SCALE GENOMIC DNA]</scope>
    <source>
        <strain evidence="2">LY-2023</strain>
        <tissue evidence="2">Leaf</tissue>
    </source>
</reference>
<keyword evidence="3" id="KW-1185">Reference proteome</keyword>
<feature type="compositionally biased region" description="Basic and acidic residues" evidence="1">
    <location>
        <begin position="21"/>
        <end position="30"/>
    </location>
</feature>
<accession>A0AAN9FAK0</accession>
<sequence>MLQRHEAASAASKGSSSGEASSEKSSDGAETRTTVLFGNPRRSSFVWLGLLATAVGGKKQSVMTYYVLKVLGFGVR</sequence>
<proteinExistence type="predicted"/>
<dbReference type="AlphaFoldDB" id="A0AAN9FAK0"/>
<evidence type="ECO:0000313" key="3">
    <source>
        <dbReference type="Proteomes" id="UP001359559"/>
    </source>
</evidence>
<dbReference type="Proteomes" id="UP001359559">
    <property type="component" value="Unassembled WGS sequence"/>
</dbReference>
<feature type="region of interest" description="Disordered" evidence="1">
    <location>
        <begin position="1"/>
        <end position="34"/>
    </location>
</feature>
<comment type="caution">
    <text evidence="2">The sequence shown here is derived from an EMBL/GenBank/DDBJ whole genome shotgun (WGS) entry which is preliminary data.</text>
</comment>
<evidence type="ECO:0000256" key="1">
    <source>
        <dbReference type="SAM" id="MobiDB-lite"/>
    </source>
</evidence>
<gene>
    <name evidence="2" type="ORF">RJT34_29526</name>
</gene>
<protein>
    <submittedName>
        <fullName evidence="2">Uncharacterized protein</fullName>
    </submittedName>
</protein>
<evidence type="ECO:0000313" key="2">
    <source>
        <dbReference type="EMBL" id="KAK7272729.1"/>
    </source>
</evidence>